<accession>A0A9W8R239</accession>
<name>A0A9W8R239_9HYPO</name>
<gene>
    <name evidence="1" type="primary">SEN1_2</name>
    <name evidence="1" type="ORF">NW755_008456</name>
</gene>
<keyword evidence="2" id="KW-1185">Reference proteome</keyword>
<keyword evidence="1" id="KW-0067">ATP-binding</keyword>
<dbReference type="AlphaFoldDB" id="A0A9W8R239"/>
<evidence type="ECO:0000313" key="2">
    <source>
        <dbReference type="Proteomes" id="UP001152087"/>
    </source>
</evidence>
<evidence type="ECO:0000313" key="1">
    <source>
        <dbReference type="EMBL" id="KAJ4185463.1"/>
    </source>
</evidence>
<protein>
    <submittedName>
        <fullName evidence="1">DEAD-box type RNA helicase</fullName>
    </submittedName>
</protein>
<dbReference type="EMBL" id="JAOQAV010000023">
    <property type="protein sequence ID" value="KAJ4185463.1"/>
    <property type="molecule type" value="Genomic_DNA"/>
</dbReference>
<dbReference type="GO" id="GO:0004386">
    <property type="term" value="F:helicase activity"/>
    <property type="evidence" value="ECO:0007669"/>
    <property type="project" value="UniProtKB-KW"/>
</dbReference>
<sequence length="132" mass="14669">MAEERDIAFCFRGWAYDTGKVGRPKRRVIRISRAHTSRGAKAILATNDTTDAGFVISPKEEDIEGVDHGLLAVVVGELLPTVPDYKLFVNSLPLHEFDPGLHTLVETRPHSRLVVAIIGQKHCTLHLLHGKR</sequence>
<keyword evidence="1" id="KW-0378">Hydrolase</keyword>
<organism evidence="1 2">
    <name type="scientific">Fusarium falciforme</name>
    <dbReference type="NCBI Taxonomy" id="195108"/>
    <lineage>
        <taxon>Eukaryota</taxon>
        <taxon>Fungi</taxon>
        <taxon>Dikarya</taxon>
        <taxon>Ascomycota</taxon>
        <taxon>Pezizomycotina</taxon>
        <taxon>Sordariomycetes</taxon>
        <taxon>Hypocreomycetidae</taxon>
        <taxon>Hypocreales</taxon>
        <taxon>Nectriaceae</taxon>
        <taxon>Fusarium</taxon>
        <taxon>Fusarium solani species complex</taxon>
    </lineage>
</organism>
<keyword evidence="1" id="KW-0547">Nucleotide-binding</keyword>
<keyword evidence="1" id="KW-0347">Helicase</keyword>
<dbReference type="Proteomes" id="UP001152087">
    <property type="component" value="Unassembled WGS sequence"/>
</dbReference>
<comment type="caution">
    <text evidence="1">The sequence shown here is derived from an EMBL/GenBank/DDBJ whole genome shotgun (WGS) entry which is preliminary data.</text>
</comment>
<proteinExistence type="predicted"/>
<reference evidence="1" key="1">
    <citation type="submission" date="2022-09" db="EMBL/GenBank/DDBJ databases">
        <title>Fusarium specimens isolated from Avocado Roots.</title>
        <authorList>
            <person name="Stajich J."/>
            <person name="Roper C."/>
            <person name="Heimlech-Rivalta G."/>
        </authorList>
    </citation>
    <scope>NUCLEOTIDE SEQUENCE</scope>
    <source>
        <strain evidence="1">A02</strain>
    </source>
</reference>